<dbReference type="AlphaFoldDB" id="A0A0J8R6Y8"/>
<dbReference type="EMBL" id="DS268187">
    <property type="protein sequence ID" value="KMU80586.1"/>
    <property type="molecule type" value="Genomic_DNA"/>
</dbReference>
<protein>
    <submittedName>
        <fullName evidence="1">Uncharacterized protein</fullName>
    </submittedName>
</protein>
<proteinExistence type="predicted"/>
<reference evidence="2" key="1">
    <citation type="journal article" date="2010" name="Genome Res.">
        <title>Population genomic sequencing of Coccidioides fungi reveals recent hybridization and transposon control.</title>
        <authorList>
            <person name="Neafsey D.E."/>
            <person name="Barker B.M."/>
            <person name="Sharpton T.J."/>
            <person name="Stajich J.E."/>
            <person name="Park D.J."/>
            <person name="Whiston E."/>
            <person name="Hung C.-Y."/>
            <person name="McMahan C."/>
            <person name="White J."/>
            <person name="Sykes S."/>
            <person name="Heiman D."/>
            <person name="Young S."/>
            <person name="Zeng Q."/>
            <person name="Abouelleil A."/>
            <person name="Aftuck L."/>
            <person name="Bessette D."/>
            <person name="Brown A."/>
            <person name="FitzGerald M."/>
            <person name="Lui A."/>
            <person name="Macdonald J.P."/>
            <person name="Priest M."/>
            <person name="Orbach M.J."/>
            <person name="Galgiani J.N."/>
            <person name="Kirkland T.N."/>
            <person name="Cole G.T."/>
            <person name="Birren B.W."/>
            <person name="Henn M.R."/>
            <person name="Taylor J.W."/>
            <person name="Rounsley S.D."/>
        </authorList>
    </citation>
    <scope>NUCLEOTIDE SEQUENCE [LARGE SCALE GENOMIC DNA]</scope>
    <source>
        <strain evidence="2">RMSCC 3703</strain>
    </source>
</reference>
<gene>
    <name evidence="1" type="ORF">CISG_08496</name>
</gene>
<sequence>MRYRKPAREDFSGVTAPNLMKNRYRRPVLTSKLTLRHEANLGNGNLETGEAWDFIGPLSPHQRASCIRRRIVRQSRHGESSARACHLLQMFPPSNSAVQVHGNPPSPVPSYINRGFNVKSTMVIAEESELYAPRDLFAVPMTMSLCPFSHWFV</sequence>
<evidence type="ECO:0000313" key="2">
    <source>
        <dbReference type="Proteomes" id="UP000054559"/>
    </source>
</evidence>
<name>A0A0J8R6Y8_COCIT</name>
<dbReference type="Proteomes" id="UP000054559">
    <property type="component" value="Unassembled WGS sequence"/>
</dbReference>
<organism evidence="1 2">
    <name type="scientific">Coccidioides immitis RMSCC 3703</name>
    <dbReference type="NCBI Taxonomy" id="454286"/>
    <lineage>
        <taxon>Eukaryota</taxon>
        <taxon>Fungi</taxon>
        <taxon>Dikarya</taxon>
        <taxon>Ascomycota</taxon>
        <taxon>Pezizomycotina</taxon>
        <taxon>Eurotiomycetes</taxon>
        <taxon>Eurotiomycetidae</taxon>
        <taxon>Onygenales</taxon>
        <taxon>Onygenaceae</taxon>
        <taxon>Coccidioides</taxon>
    </lineage>
</organism>
<evidence type="ECO:0000313" key="1">
    <source>
        <dbReference type="EMBL" id="KMU80586.1"/>
    </source>
</evidence>
<accession>A0A0J8R6Y8</accession>